<dbReference type="GO" id="GO:0016491">
    <property type="term" value="F:oxidoreductase activity"/>
    <property type="evidence" value="ECO:0007669"/>
    <property type="project" value="UniProtKB-KW"/>
</dbReference>
<dbReference type="PROSITE" id="PS00198">
    <property type="entry name" value="4FE4S_FER_1"/>
    <property type="match status" value="2"/>
</dbReference>
<dbReference type="Gene3D" id="3.30.70.20">
    <property type="match status" value="1"/>
</dbReference>
<dbReference type="GO" id="GO:0046872">
    <property type="term" value="F:metal ion binding"/>
    <property type="evidence" value="ECO:0007669"/>
    <property type="project" value="UniProtKB-KW"/>
</dbReference>
<dbReference type="PANTHER" id="PTHR43673">
    <property type="entry name" value="NAD(P)H NITROREDUCTASE YDGI-RELATED"/>
    <property type="match status" value="1"/>
</dbReference>
<evidence type="ECO:0000313" key="8">
    <source>
        <dbReference type="Proteomes" id="UP000295188"/>
    </source>
</evidence>
<feature type="domain" description="4Fe-4S ferredoxin-type" evidence="6">
    <location>
        <begin position="2"/>
        <end position="31"/>
    </location>
</feature>
<dbReference type="PROSITE" id="PS51379">
    <property type="entry name" value="4FE4S_FER_2"/>
    <property type="match status" value="2"/>
</dbReference>
<evidence type="ECO:0000313" key="7">
    <source>
        <dbReference type="EMBL" id="TCS77346.1"/>
    </source>
</evidence>
<dbReference type="SUPFAM" id="SSF54862">
    <property type="entry name" value="4Fe-4S ferredoxins"/>
    <property type="match status" value="1"/>
</dbReference>
<keyword evidence="8" id="KW-1185">Reference proteome</keyword>
<dbReference type="EMBL" id="SMAA01000016">
    <property type="protein sequence ID" value="TCS77346.1"/>
    <property type="molecule type" value="Genomic_DNA"/>
</dbReference>
<organism evidence="7 8">
    <name type="scientific">Pectinatus cerevisiiphilus</name>
    <dbReference type="NCBI Taxonomy" id="86956"/>
    <lineage>
        <taxon>Bacteria</taxon>
        <taxon>Bacillati</taxon>
        <taxon>Bacillota</taxon>
        <taxon>Negativicutes</taxon>
        <taxon>Selenomonadales</taxon>
        <taxon>Selenomonadaceae</taxon>
        <taxon>Pectinatus</taxon>
    </lineage>
</organism>
<dbReference type="InterPro" id="IPR000415">
    <property type="entry name" value="Nitroreductase-like"/>
</dbReference>
<comment type="similarity">
    <text evidence="1">Belongs to the nitroreductase family.</text>
</comment>
<keyword evidence="2" id="KW-0479">Metal-binding</keyword>
<dbReference type="Pfam" id="PF13237">
    <property type="entry name" value="Fer4_10"/>
    <property type="match status" value="1"/>
</dbReference>
<evidence type="ECO:0000259" key="6">
    <source>
        <dbReference type="PROSITE" id="PS51379"/>
    </source>
</evidence>
<evidence type="ECO:0000256" key="5">
    <source>
        <dbReference type="ARBA" id="ARBA00023014"/>
    </source>
</evidence>
<accession>A0A4R3K3T0</accession>
<feature type="domain" description="4Fe-4S ferredoxin-type" evidence="6">
    <location>
        <begin position="32"/>
        <end position="61"/>
    </location>
</feature>
<comment type="caution">
    <text evidence="7">The sequence shown here is derived from an EMBL/GenBank/DDBJ whole genome shotgun (WGS) entry which is preliminary data.</text>
</comment>
<dbReference type="PANTHER" id="PTHR43673:SF10">
    <property type="entry name" value="NADH DEHYDROGENASE_NAD(P)H NITROREDUCTASE XCC3605-RELATED"/>
    <property type="match status" value="1"/>
</dbReference>
<evidence type="ECO:0000256" key="1">
    <source>
        <dbReference type="ARBA" id="ARBA00007118"/>
    </source>
</evidence>
<dbReference type="Pfam" id="PF00881">
    <property type="entry name" value="Nitroreductase"/>
    <property type="match status" value="1"/>
</dbReference>
<evidence type="ECO:0000256" key="2">
    <source>
        <dbReference type="ARBA" id="ARBA00022723"/>
    </source>
</evidence>
<keyword evidence="3" id="KW-0560">Oxidoreductase</keyword>
<proteinExistence type="inferred from homology"/>
<evidence type="ECO:0000256" key="3">
    <source>
        <dbReference type="ARBA" id="ARBA00023002"/>
    </source>
</evidence>
<dbReference type="RefSeq" id="WP_132550885.1">
    <property type="nucleotide sequence ID" value="NZ_SMAA01000016.1"/>
</dbReference>
<dbReference type="Proteomes" id="UP000295188">
    <property type="component" value="Unassembled WGS sequence"/>
</dbReference>
<evidence type="ECO:0000256" key="4">
    <source>
        <dbReference type="ARBA" id="ARBA00023004"/>
    </source>
</evidence>
<dbReference type="CDD" id="cd02143">
    <property type="entry name" value="nitroreductase_FeS-like"/>
    <property type="match status" value="1"/>
</dbReference>
<dbReference type="AlphaFoldDB" id="A0A4R3K3T0"/>
<gene>
    <name evidence="7" type="ORF">EDC37_11610</name>
</gene>
<dbReference type="OrthoDB" id="1683619at2"/>
<dbReference type="InterPro" id="IPR017900">
    <property type="entry name" value="4Fe4S_Fe_S_CS"/>
</dbReference>
<dbReference type="InterPro" id="IPR017896">
    <property type="entry name" value="4Fe4S_Fe-S-bd"/>
</dbReference>
<dbReference type="SUPFAM" id="SSF55469">
    <property type="entry name" value="FMN-dependent nitroreductase-like"/>
    <property type="match status" value="1"/>
</dbReference>
<dbReference type="Gene3D" id="3.40.109.10">
    <property type="entry name" value="NADH Oxidase"/>
    <property type="match status" value="1"/>
</dbReference>
<name>A0A4R3K3T0_9FIRM</name>
<protein>
    <submittedName>
        <fullName evidence="7">Nitroreductase</fullName>
    </submittedName>
</protein>
<keyword evidence="4" id="KW-0408">Iron</keyword>
<dbReference type="InterPro" id="IPR029479">
    <property type="entry name" value="Nitroreductase"/>
</dbReference>
<reference evidence="7 8" key="1">
    <citation type="submission" date="2019-03" db="EMBL/GenBank/DDBJ databases">
        <title>Genomic Encyclopedia of Type Strains, Phase IV (KMG-IV): sequencing the most valuable type-strain genomes for metagenomic binning, comparative biology and taxonomic classification.</title>
        <authorList>
            <person name="Goeker M."/>
        </authorList>
    </citation>
    <scope>NUCLEOTIDE SEQUENCE [LARGE SCALE GENOMIC DNA]</scope>
    <source>
        <strain evidence="7 8">DSM 20467</strain>
    </source>
</reference>
<keyword evidence="5" id="KW-0411">Iron-sulfur</keyword>
<dbReference type="GO" id="GO:0051536">
    <property type="term" value="F:iron-sulfur cluster binding"/>
    <property type="evidence" value="ECO:0007669"/>
    <property type="project" value="UniProtKB-KW"/>
</dbReference>
<sequence>MELITVDQKKCIQCGICIKECPSFVLSMGKNGPQATAPQSCIACGHCVAVCPRAAIDHKKTPLANQLDLADYPKLTATESEVFLRSRRSIRSYLKKAVPREDLLKLVNIARFAPTASNSQGVSYVIIDDREILDTAVKIVIERLENDKVLKQIFAHYLNVYYEKGIDVVLRNAPSLILSTADINATRGRENSIFSLAYLELYAPTLGLGSCWAGILEVLALELKSPLLKLFHIPEGRKITGAVMVGYPQYKYKRLVDRNPLVVSFYEKNND</sequence>